<dbReference type="InterPro" id="IPR040627">
    <property type="entry name" value="T3SS_ATPase_C"/>
</dbReference>
<dbReference type="NCBIfam" id="TIGR01026">
    <property type="entry name" value="fliI_yscN"/>
    <property type="match status" value="1"/>
</dbReference>
<dbReference type="Pfam" id="PF18269">
    <property type="entry name" value="T3SS_ATPase_C"/>
    <property type="match status" value="1"/>
</dbReference>
<dbReference type="CDD" id="cd18117">
    <property type="entry name" value="ATP-synt_flagellum-secretory_path_III_N"/>
    <property type="match status" value="1"/>
</dbReference>
<proteinExistence type="predicted"/>
<dbReference type="SUPFAM" id="SSF52540">
    <property type="entry name" value="P-loop containing nucleoside triphosphate hydrolases"/>
    <property type="match status" value="1"/>
</dbReference>
<dbReference type="GO" id="GO:0030257">
    <property type="term" value="C:type III protein secretion system complex"/>
    <property type="evidence" value="ECO:0007669"/>
    <property type="project" value="InterPro"/>
</dbReference>
<dbReference type="GO" id="GO:0005737">
    <property type="term" value="C:cytoplasm"/>
    <property type="evidence" value="ECO:0007669"/>
    <property type="project" value="UniProtKB-SubCell"/>
</dbReference>
<organism evidence="10 11">
    <name type="scientific">Granulicella pectinivorans</name>
    <dbReference type="NCBI Taxonomy" id="474950"/>
    <lineage>
        <taxon>Bacteria</taxon>
        <taxon>Pseudomonadati</taxon>
        <taxon>Acidobacteriota</taxon>
        <taxon>Terriglobia</taxon>
        <taxon>Terriglobales</taxon>
        <taxon>Acidobacteriaceae</taxon>
        <taxon>Granulicella</taxon>
    </lineage>
</organism>
<name>A0A1I6MNR7_9BACT</name>
<dbReference type="InterPro" id="IPR004100">
    <property type="entry name" value="ATPase_F1/V1/A1_a/bsu_N"/>
</dbReference>
<dbReference type="STRING" id="474950.SAMN05421771_3123"/>
<evidence type="ECO:0000256" key="5">
    <source>
        <dbReference type="ARBA" id="ARBA00022840"/>
    </source>
</evidence>
<dbReference type="InterPro" id="IPR003593">
    <property type="entry name" value="AAA+_ATPase"/>
</dbReference>
<dbReference type="RefSeq" id="WP_089840373.1">
    <property type="nucleotide sequence ID" value="NZ_FOZL01000001.1"/>
</dbReference>
<dbReference type="SMART" id="SM00382">
    <property type="entry name" value="AAA"/>
    <property type="match status" value="1"/>
</dbReference>
<dbReference type="PANTHER" id="PTHR15184:SF9">
    <property type="entry name" value="SPI-1 TYPE 3 SECRETION SYSTEM ATPASE"/>
    <property type="match status" value="1"/>
</dbReference>
<keyword evidence="2" id="KW-0813">Transport</keyword>
<dbReference type="GO" id="GO:0046933">
    <property type="term" value="F:proton-transporting ATP synthase activity, rotational mechanism"/>
    <property type="evidence" value="ECO:0007669"/>
    <property type="project" value="TreeGrafter"/>
</dbReference>
<dbReference type="GO" id="GO:0005524">
    <property type="term" value="F:ATP binding"/>
    <property type="evidence" value="ECO:0007669"/>
    <property type="project" value="UniProtKB-KW"/>
</dbReference>
<keyword evidence="7" id="KW-1278">Translocase</keyword>
<dbReference type="InterPro" id="IPR027417">
    <property type="entry name" value="P-loop_NTPase"/>
</dbReference>
<dbReference type="GO" id="GO:0030254">
    <property type="term" value="P:protein secretion by the type III secretion system"/>
    <property type="evidence" value="ECO:0007669"/>
    <property type="project" value="InterPro"/>
</dbReference>
<feature type="domain" description="AAA+ ATPase" evidence="9">
    <location>
        <begin position="159"/>
        <end position="340"/>
    </location>
</feature>
<dbReference type="FunFam" id="3.40.50.12240:FF:000002">
    <property type="entry name" value="Flagellum-specific ATP synthase FliI"/>
    <property type="match status" value="1"/>
</dbReference>
<dbReference type="PROSITE" id="PS00152">
    <property type="entry name" value="ATPASE_ALPHA_BETA"/>
    <property type="match status" value="1"/>
</dbReference>
<keyword evidence="5" id="KW-0067">ATP-binding</keyword>
<evidence type="ECO:0000256" key="1">
    <source>
        <dbReference type="ARBA" id="ARBA00004496"/>
    </source>
</evidence>
<sequence length="437" mass="46886">MAVSGPLAAYFAQLATRPAWRWSGRVVEANGQTIESEGPMCSVGECCEILDAEGTRHRAEVIGFRGRHVLAMPLAETRGVRYGDAVLALGVPPEIAVGPAMQGRILNAIGQPIDAQPAPRVTQRWPLDGIVPRPMERVPIKQPLSTGLRVLDGMLTVGRGQRVGIFGGSGVGKSTLIGMMTRNTEADLTVVGLVGERGREVREFVEDSLGAEGLRRSVVLCATSDESPLLRMRAAMAATAVAESFAAQGKHVLLVLDSLTRYAMAAREVGLAAGEPPASKGYTPSVFTKLAKLVERAGNFTTGSITAFYTVLMEGDDQQDPIVDSVRSLLDGHIVLSRSLASAGWYPPVDVLDSLSRLMPAVTTPQHRHQAAIARRLLSAHRKSEDLIRIGAYKPGTDPELDQAIHALPLLRAYLQQTSNEHITMAESISRLEGLDL</sequence>
<reference evidence="10 11" key="1">
    <citation type="submission" date="2016-10" db="EMBL/GenBank/DDBJ databases">
        <authorList>
            <person name="de Groot N.N."/>
        </authorList>
    </citation>
    <scope>NUCLEOTIDE SEQUENCE [LARGE SCALE GENOMIC DNA]</scope>
    <source>
        <strain evidence="10 11">DSM 21001</strain>
    </source>
</reference>
<evidence type="ECO:0000313" key="10">
    <source>
        <dbReference type="EMBL" id="SFS17345.1"/>
    </source>
</evidence>
<keyword evidence="4" id="KW-0547">Nucleotide-binding</keyword>
<evidence type="ECO:0000313" key="11">
    <source>
        <dbReference type="Proteomes" id="UP000199024"/>
    </source>
</evidence>
<dbReference type="PRINTS" id="PR00364">
    <property type="entry name" value="DISEASERSIST"/>
</dbReference>
<dbReference type="Pfam" id="PF02874">
    <property type="entry name" value="ATP-synt_ab_N"/>
    <property type="match status" value="1"/>
</dbReference>
<comment type="catalytic activity">
    <reaction evidence="8">
        <text>ATP + H2O + cellular proteinSide 1 = ADP + phosphate + cellular proteinSide 2.</text>
        <dbReference type="EC" id="7.4.2.8"/>
    </reaction>
</comment>
<dbReference type="AlphaFoldDB" id="A0A1I6MNR7"/>
<dbReference type="Pfam" id="PF00006">
    <property type="entry name" value="ATP-synt_ab"/>
    <property type="match status" value="1"/>
</dbReference>
<protein>
    <submittedName>
        <fullName evidence="10">Flagellum-specific ATP synthase</fullName>
    </submittedName>
</protein>
<dbReference type="OrthoDB" id="9802718at2"/>
<comment type="subcellular location">
    <subcellularLocation>
        <location evidence="1">Cytoplasm</location>
    </subcellularLocation>
</comment>
<keyword evidence="6" id="KW-0653">Protein transport</keyword>
<dbReference type="InterPro" id="IPR000194">
    <property type="entry name" value="ATPase_F1/V1/A1_a/bsu_nucl-bd"/>
</dbReference>
<evidence type="ECO:0000256" key="3">
    <source>
        <dbReference type="ARBA" id="ARBA00022490"/>
    </source>
</evidence>
<keyword evidence="11" id="KW-1185">Reference proteome</keyword>
<dbReference type="Gene3D" id="3.40.50.12240">
    <property type="match status" value="1"/>
</dbReference>
<evidence type="ECO:0000256" key="4">
    <source>
        <dbReference type="ARBA" id="ARBA00022741"/>
    </source>
</evidence>
<dbReference type="CDD" id="cd01136">
    <property type="entry name" value="ATPase_flagellum-secretory_path_III"/>
    <property type="match status" value="1"/>
</dbReference>
<evidence type="ECO:0000259" key="9">
    <source>
        <dbReference type="SMART" id="SM00382"/>
    </source>
</evidence>
<dbReference type="GO" id="GO:0016887">
    <property type="term" value="F:ATP hydrolysis activity"/>
    <property type="evidence" value="ECO:0007669"/>
    <property type="project" value="InterPro"/>
</dbReference>
<dbReference type="InterPro" id="IPR050053">
    <property type="entry name" value="ATPase_alpha/beta_chains"/>
</dbReference>
<keyword evidence="3" id="KW-0963">Cytoplasm</keyword>
<evidence type="ECO:0000256" key="8">
    <source>
        <dbReference type="ARBA" id="ARBA00034006"/>
    </source>
</evidence>
<accession>A0A1I6MNR7</accession>
<evidence type="ECO:0000256" key="6">
    <source>
        <dbReference type="ARBA" id="ARBA00022927"/>
    </source>
</evidence>
<dbReference type="Proteomes" id="UP000199024">
    <property type="component" value="Unassembled WGS sequence"/>
</dbReference>
<evidence type="ECO:0000256" key="7">
    <source>
        <dbReference type="ARBA" id="ARBA00022967"/>
    </source>
</evidence>
<evidence type="ECO:0000256" key="2">
    <source>
        <dbReference type="ARBA" id="ARBA00022448"/>
    </source>
</evidence>
<dbReference type="InterPro" id="IPR005714">
    <property type="entry name" value="ATPase_T3SS_FliI/YscN"/>
</dbReference>
<gene>
    <name evidence="10" type="ORF">SAMN05421771_3123</name>
</gene>
<dbReference type="GO" id="GO:0008564">
    <property type="term" value="F:protein-exporting ATPase activity"/>
    <property type="evidence" value="ECO:0007669"/>
    <property type="project" value="UniProtKB-EC"/>
</dbReference>
<dbReference type="PANTHER" id="PTHR15184">
    <property type="entry name" value="ATP SYNTHASE"/>
    <property type="match status" value="1"/>
</dbReference>
<dbReference type="InterPro" id="IPR020003">
    <property type="entry name" value="ATPase_a/bsu_AS"/>
</dbReference>
<dbReference type="EMBL" id="FOZL01000001">
    <property type="protein sequence ID" value="SFS17345.1"/>
    <property type="molecule type" value="Genomic_DNA"/>
</dbReference>